<gene>
    <name evidence="2" type="ORF">I603_2665</name>
</gene>
<reference evidence="2 3" key="1">
    <citation type="submission" date="2016-06" db="EMBL/GenBank/DDBJ databases">
        <title>Genome sequence of Porphyrobacter dokdonensis DSW-74.</title>
        <authorList>
            <person name="Kim J.F."/>
            <person name="Song J.Y."/>
        </authorList>
    </citation>
    <scope>NUCLEOTIDE SEQUENCE [LARGE SCALE GENOMIC DNA]</scope>
    <source>
        <strain evidence="2 3">DSW-74</strain>
    </source>
</reference>
<evidence type="ECO:0000313" key="3">
    <source>
        <dbReference type="Proteomes" id="UP000092484"/>
    </source>
</evidence>
<proteinExistence type="predicted"/>
<sequence>MVRLMNAIACLLFLSLSCQAHARNSAEVISASNPAGMVITLLNMGFNPELTTDPVGDPLIISRSNGGVFSVFFFGCNETTHDACQSIRLQVGYDRAKPWNPVEAMQLSAEYPFLAVRLDQEGDPFVHWDLYLGEGIPETVFVRNVRAFEKSVTLAAELVYAEEKADAAE</sequence>
<keyword evidence="3" id="KW-1185">Reference proteome</keyword>
<evidence type="ECO:0008006" key="4">
    <source>
        <dbReference type="Google" id="ProtNLM"/>
    </source>
</evidence>
<dbReference type="STRING" id="1300349.I603_2665"/>
<feature type="signal peptide" evidence="1">
    <location>
        <begin position="1"/>
        <end position="22"/>
    </location>
</feature>
<feature type="chain" id="PRO_5008354868" description="YbjN domain-containing protein" evidence="1">
    <location>
        <begin position="23"/>
        <end position="169"/>
    </location>
</feature>
<dbReference type="EMBL" id="LZYB01000008">
    <property type="protein sequence ID" value="OBV10104.1"/>
    <property type="molecule type" value="Genomic_DNA"/>
</dbReference>
<protein>
    <recommendedName>
        <fullName evidence="4">YbjN domain-containing protein</fullName>
    </recommendedName>
</protein>
<dbReference type="AlphaFoldDB" id="A0A1A7BC79"/>
<keyword evidence="1" id="KW-0732">Signal</keyword>
<dbReference type="InterPro" id="IPR019660">
    <property type="entry name" value="Put_sensory_transdc_reg_YbjN"/>
</dbReference>
<name>A0A1A7BC79_9SPHN</name>
<dbReference type="Pfam" id="PF10722">
    <property type="entry name" value="YbjN"/>
    <property type="match status" value="1"/>
</dbReference>
<accession>A0A1A7BC79</accession>
<comment type="caution">
    <text evidence="2">The sequence shown here is derived from an EMBL/GenBank/DDBJ whole genome shotgun (WGS) entry which is preliminary data.</text>
</comment>
<evidence type="ECO:0000256" key="1">
    <source>
        <dbReference type="SAM" id="SignalP"/>
    </source>
</evidence>
<dbReference type="PROSITE" id="PS51257">
    <property type="entry name" value="PROKAR_LIPOPROTEIN"/>
    <property type="match status" value="1"/>
</dbReference>
<evidence type="ECO:0000313" key="2">
    <source>
        <dbReference type="EMBL" id="OBV10104.1"/>
    </source>
</evidence>
<organism evidence="2 3">
    <name type="scientific">Erythrobacter dokdonensis DSW-74</name>
    <dbReference type="NCBI Taxonomy" id="1300349"/>
    <lineage>
        <taxon>Bacteria</taxon>
        <taxon>Pseudomonadati</taxon>
        <taxon>Pseudomonadota</taxon>
        <taxon>Alphaproteobacteria</taxon>
        <taxon>Sphingomonadales</taxon>
        <taxon>Erythrobacteraceae</taxon>
        <taxon>Erythrobacter/Porphyrobacter group</taxon>
        <taxon>Erythrobacter</taxon>
    </lineage>
</organism>
<dbReference type="Proteomes" id="UP000092484">
    <property type="component" value="Unassembled WGS sequence"/>
</dbReference>